<feature type="transmembrane region" description="Helical" evidence="1">
    <location>
        <begin position="150"/>
        <end position="171"/>
    </location>
</feature>
<evidence type="ECO:0008006" key="4">
    <source>
        <dbReference type="Google" id="ProtNLM"/>
    </source>
</evidence>
<organism evidence="2 3">
    <name type="scientific">Plasmodium gonderi</name>
    <dbReference type="NCBI Taxonomy" id="77519"/>
    <lineage>
        <taxon>Eukaryota</taxon>
        <taxon>Sar</taxon>
        <taxon>Alveolata</taxon>
        <taxon>Apicomplexa</taxon>
        <taxon>Aconoidasida</taxon>
        <taxon>Haemosporida</taxon>
        <taxon>Plasmodiidae</taxon>
        <taxon>Plasmodium</taxon>
        <taxon>Plasmodium (Plasmodium)</taxon>
    </lineage>
</organism>
<dbReference type="Proteomes" id="UP000195521">
    <property type="component" value="Unassembled WGS sequence"/>
</dbReference>
<evidence type="ECO:0000256" key="1">
    <source>
        <dbReference type="SAM" id="Phobius"/>
    </source>
</evidence>
<proteinExistence type="predicted"/>
<protein>
    <recommendedName>
        <fullName evidence="4">Variable surface protein</fullName>
    </recommendedName>
</protein>
<dbReference type="OrthoDB" id="10286000at2759"/>
<reference evidence="3" key="1">
    <citation type="submission" date="2017-04" db="EMBL/GenBank/DDBJ databases">
        <title>Plasmodium gonderi genome.</title>
        <authorList>
            <person name="Arisue N."/>
            <person name="Honma H."/>
            <person name="Kawai S."/>
            <person name="Tougan T."/>
            <person name="Tanabe K."/>
            <person name="Horii T."/>
        </authorList>
    </citation>
    <scope>NUCLEOTIDE SEQUENCE [LARGE SCALE GENOMIC DNA]</scope>
    <source>
        <strain evidence="3">ATCC 30045</strain>
    </source>
</reference>
<comment type="caution">
    <text evidence="2">The sequence shown here is derived from an EMBL/GenBank/DDBJ whole genome shotgun (WGS) entry which is preliminary data.</text>
</comment>
<dbReference type="EMBL" id="BDQF01000292">
    <property type="protein sequence ID" value="GAW84385.1"/>
    <property type="molecule type" value="Genomic_DNA"/>
</dbReference>
<accession>A0A1Y1JSE5</accession>
<keyword evidence="1" id="KW-1133">Transmembrane helix</keyword>
<evidence type="ECO:0000313" key="3">
    <source>
        <dbReference type="Proteomes" id="UP000195521"/>
    </source>
</evidence>
<keyword evidence="3" id="KW-1185">Reference proteome</keyword>
<dbReference type="RefSeq" id="XP_028546974.1">
    <property type="nucleotide sequence ID" value="XM_028691173.1"/>
</dbReference>
<dbReference type="GeneID" id="39745193"/>
<name>A0A1Y1JSE5_PLAGO</name>
<evidence type="ECO:0000313" key="2">
    <source>
        <dbReference type="EMBL" id="GAW84385.1"/>
    </source>
</evidence>
<dbReference type="AlphaFoldDB" id="A0A1Y1JSE5"/>
<keyword evidence="1" id="KW-0472">Membrane</keyword>
<sequence length="182" mass="22268">MIQTSLNPLFLVNDFKKDCKRLILYLDYIEHKKFYDKKRSCKYFNYLLKDILKTYRFPKEESDEAYKIIINNTKQSDIKKVSNMYWENFEDMDESIYSVMKDLNELYRHFDSFRELLDYFMEQNVKNIEQIIEQKQLTAVPQHANFTNKLTVILTLIIILFTLLMITFFLYKVKYKINLFFS</sequence>
<gene>
    <name evidence="2" type="ORF">PGO_002700</name>
</gene>
<keyword evidence="1" id="KW-0812">Transmembrane</keyword>